<evidence type="ECO:0000256" key="3">
    <source>
        <dbReference type="ARBA" id="ARBA00022692"/>
    </source>
</evidence>
<feature type="transmembrane region" description="Helical" evidence="7">
    <location>
        <begin position="136"/>
        <end position="154"/>
    </location>
</feature>
<accession>A0A060RBS7</accession>
<evidence type="ECO:0000313" key="9">
    <source>
        <dbReference type="Proteomes" id="UP000027616"/>
    </source>
</evidence>
<dbReference type="STRING" id="1433126.BN938_3049"/>
<keyword evidence="3 7" id="KW-0812">Transmembrane</keyword>
<feature type="coiled-coil region" evidence="6">
    <location>
        <begin position="334"/>
        <end position="394"/>
    </location>
</feature>
<organism evidence="8 9">
    <name type="scientific">Mucinivorans hirudinis</name>
    <dbReference type="NCBI Taxonomy" id="1433126"/>
    <lineage>
        <taxon>Bacteria</taxon>
        <taxon>Pseudomonadati</taxon>
        <taxon>Bacteroidota</taxon>
        <taxon>Bacteroidia</taxon>
        <taxon>Bacteroidales</taxon>
        <taxon>Rikenellaceae</taxon>
        <taxon>Mucinivorans</taxon>
    </lineage>
</organism>
<evidence type="ECO:0000313" key="8">
    <source>
        <dbReference type="EMBL" id="CDN33111.1"/>
    </source>
</evidence>
<dbReference type="PANTHER" id="PTHR10010:SF46">
    <property type="entry name" value="SODIUM-DEPENDENT PHOSPHATE TRANSPORT PROTEIN 2B"/>
    <property type="match status" value="1"/>
</dbReference>
<proteinExistence type="predicted"/>
<evidence type="ECO:0000256" key="4">
    <source>
        <dbReference type="ARBA" id="ARBA00022989"/>
    </source>
</evidence>
<dbReference type="GO" id="GO:0005886">
    <property type="term" value="C:plasma membrane"/>
    <property type="evidence" value="ECO:0007669"/>
    <property type="project" value="UniProtKB-SubCell"/>
</dbReference>
<evidence type="ECO:0000256" key="6">
    <source>
        <dbReference type="SAM" id="Coils"/>
    </source>
</evidence>
<dbReference type="InterPro" id="IPR038078">
    <property type="entry name" value="PhoU-like_sf"/>
</dbReference>
<dbReference type="GO" id="GO:0044341">
    <property type="term" value="P:sodium-dependent phosphate transport"/>
    <property type="evidence" value="ECO:0007669"/>
    <property type="project" value="InterPro"/>
</dbReference>
<dbReference type="KEGG" id="rbc:BN938_3049"/>
<dbReference type="EMBL" id="HG934468">
    <property type="protein sequence ID" value="CDN33111.1"/>
    <property type="molecule type" value="Genomic_DNA"/>
</dbReference>
<dbReference type="PANTHER" id="PTHR10010">
    <property type="entry name" value="SOLUTE CARRIER FAMILY 34 SODIUM PHOSPHATE , MEMBER 2-RELATED"/>
    <property type="match status" value="1"/>
</dbReference>
<dbReference type="NCBIfam" id="NF037997">
    <property type="entry name" value="Na_Pi_symport"/>
    <property type="match status" value="1"/>
</dbReference>
<feature type="transmembrane region" description="Helical" evidence="7">
    <location>
        <begin position="6"/>
        <end position="25"/>
    </location>
</feature>
<feature type="transmembrane region" description="Helical" evidence="7">
    <location>
        <begin position="114"/>
        <end position="129"/>
    </location>
</feature>
<feature type="transmembrane region" description="Helical" evidence="7">
    <location>
        <begin position="85"/>
        <end position="108"/>
    </location>
</feature>
<evidence type="ECO:0000256" key="2">
    <source>
        <dbReference type="ARBA" id="ARBA00022475"/>
    </source>
</evidence>
<dbReference type="HOGENOM" id="CLU_025623_0_1_10"/>
<keyword evidence="2" id="KW-1003">Cell membrane</keyword>
<feature type="transmembrane region" description="Helical" evidence="7">
    <location>
        <begin position="255"/>
        <end position="279"/>
    </location>
</feature>
<name>A0A060RBS7_9BACT</name>
<keyword evidence="4 7" id="KW-1133">Transmembrane helix</keyword>
<dbReference type="Pfam" id="PF02690">
    <property type="entry name" value="Na_Pi_cotrans"/>
    <property type="match status" value="2"/>
</dbReference>
<evidence type="ECO:0000256" key="5">
    <source>
        <dbReference type="ARBA" id="ARBA00023136"/>
    </source>
</evidence>
<keyword evidence="9" id="KW-1185">Reference proteome</keyword>
<feature type="transmembrane region" description="Helical" evidence="7">
    <location>
        <begin position="285"/>
        <end position="304"/>
    </location>
</feature>
<sequence>MDIVLKILTLVGSFGLFLFGVRLLGEALLKIAGKSIRHLIYAGGTTTLQGVASGCLISGVAQSSGAVSGLIVSFVNSGLITLRRALPLIMGANIGASVIIWLICFLGFQLSGELFAVPLAGLGFALILVRKERAKYLGHIIMGFALIFIGLDVMQYSFMDIAQSTIFDEILREYATISALPLIIILLAGVLLTALIRSSSATTMLAIVICVNGWMPLEAGAAMVIGNNIGTTLSANLAALDANTAGKRVAVAHTIINLVGAIYLLPLTPMLISGLSVIFSPPFVIAAFYTLFNIINVSILMNFIPIITRTVSKVIPNEPQANNRHLLVMDCGVLSTSEISIAQAENEIKSHAKRTLKMFGFVRKIFSETDEAECERLFARVEKYEQITDRVEREIINYLTQITRSDLSSAMVERVQDMFRITSHIESLADTNLAIARLLREKRAKNIWFSGEQRNNVALMMDEVRRAMECTIAYLESASDDNYDKAERTEKQINKLYYSIREEQFEGGFLVYFELLRECEKLGDSAFSIVKITKG</sequence>
<evidence type="ECO:0000256" key="1">
    <source>
        <dbReference type="ARBA" id="ARBA00004651"/>
    </source>
</evidence>
<evidence type="ECO:0000256" key="7">
    <source>
        <dbReference type="SAM" id="Phobius"/>
    </source>
</evidence>
<dbReference type="Proteomes" id="UP000027616">
    <property type="component" value="Chromosome I"/>
</dbReference>
<gene>
    <name evidence="8" type="ORF">BN938_3049</name>
</gene>
<dbReference type="OrthoDB" id="9763003at2"/>
<dbReference type="SUPFAM" id="SSF109755">
    <property type="entry name" value="PhoU-like"/>
    <property type="match status" value="1"/>
</dbReference>
<comment type="subcellular location">
    <subcellularLocation>
        <location evidence="1">Cell membrane</location>
        <topology evidence="1">Multi-pass membrane protein</topology>
    </subcellularLocation>
</comment>
<dbReference type="AlphaFoldDB" id="A0A060RBS7"/>
<reference evidence="8 9" key="1">
    <citation type="journal article" date="2015" name="Genome Announc.">
        <title>Complete Genome Sequence of the Novel Leech Symbiont Mucinivorans hirudinis M3T.</title>
        <authorList>
            <person name="Nelson M.C."/>
            <person name="Bomar L."/>
            <person name="Graf J."/>
        </authorList>
    </citation>
    <scope>NUCLEOTIDE SEQUENCE [LARGE SCALE GENOMIC DNA]</scope>
    <source>
        <strain evidence="9">M3</strain>
    </source>
</reference>
<keyword evidence="6" id="KW-0175">Coiled coil</keyword>
<keyword evidence="5 7" id="KW-0472">Membrane</keyword>
<dbReference type="InterPro" id="IPR003841">
    <property type="entry name" value="Na/Pi_transpt"/>
</dbReference>
<protein>
    <submittedName>
        <fullName evidence="8">Sodium-dependent phosphate transporter</fullName>
    </submittedName>
</protein>
<dbReference type="eggNOG" id="COG1283">
    <property type="taxonomic scope" value="Bacteria"/>
</dbReference>
<dbReference type="Gene3D" id="1.20.58.220">
    <property type="entry name" value="Phosphate transport system protein phou homolog 2, domain 2"/>
    <property type="match status" value="1"/>
</dbReference>
<feature type="transmembrane region" description="Helical" evidence="7">
    <location>
        <begin position="174"/>
        <end position="196"/>
    </location>
</feature>
<dbReference type="GO" id="GO:0005436">
    <property type="term" value="F:sodium:phosphate symporter activity"/>
    <property type="evidence" value="ECO:0007669"/>
    <property type="project" value="InterPro"/>
</dbReference>